<dbReference type="FunFam" id="3.90.226.10:FF:000010">
    <property type="entry name" value="acetyl-CoA carboxylase isoform X2"/>
    <property type="match status" value="1"/>
</dbReference>
<dbReference type="Pfam" id="PF00364">
    <property type="entry name" value="Biotin_lipoyl"/>
    <property type="match status" value="1"/>
</dbReference>
<keyword evidence="4" id="KW-0436">Ligase</keyword>
<dbReference type="PROSITE" id="PS00867">
    <property type="entry name" value="CPSASE_2"/>
    <property type="match status" value="1"/>
</dbReference>
<keyword evidence="9" id="KW-0275">Fatty acid biosynthesis</keyword>
<feature type="domain" description="Biotin carboxylation" evidence="18">
    <location>
        <begin position="36"/>
        <end position="561"/>
    </location>
</feature>
<dbReference type="Pfam" id="PF01039">
    <property type="entry name" value="Carboxyl_trans"/>
    <property type="match status" value="1"/>
</dbReference>
<evidence type="ECO:0000256" key="15">
    <source>
        <dbReference type="SAM" id="MobiDB-lite"/>
    </source>
</evidence>
<dbReference type="Pfam" id="PF08326">
    <property type="entry name" value="ACC_central"/>
    <property type="match status" value="1"/>
</dbReference>
<dbReference type="InterPro" id="IPR005481">
    <property type="entry name" value="BC-like_N"/>
</dbReference>
<evidence type="ECO:0000256" key="6">
    <source>
        <dbReference type="ARBA" id="ARBA00022832"/>
    </source>
</evidence>
<comment type="cofactor">
    <cofactor evidence="1">
        <name>biotin</name>
        <dbReference type="ChEBI" id="CHEBI:57586"/>
    </cofactor>
</comment>
<dbReference type="InterPro" id="IPR013815">
    <property type="entry name" value="ATP_grasp_subdomain_1"/>
</dbReference>
<evidence type="ECO:0000256" key="10">
    <source>
        <dbReference type="ARBA" id="ARBA00023267"/>
    </source>
</evidence>
<protein>
    <recommendedName>
        <fullName evidence="23">Acetyl-CoA carboxylase</fullName>
    </recommendedName>
</protein>
<dbReference type="Gene3D" id="2.40.50.100">
    <property type="match status" value="1"/>
</dbReference>
<dbReference type="SUPFAM" id="SSF56059">
    <property type="entry name" value="Glutathione synthetase ATP-binding domain-like"/>
    <property type="match status" value="1"/>
</dbReference>
<accession>A0ABD3NL08</accession>
<dbReference type="Gene3D" id="3.90.1770.10">
    <property type="entry name" value="PreATP-grasp domain"/>
    <property type="match status" value="1"/>
</dbReference>
<proteinExistence type="predicted"/>
<dbReference type="InterPro" id="IPR013537">
    <property type="entry name" value="AcCoA_COase_cen"/>
</dbReference>
<dbReference type="SUPFAM" id="SSF51230">
    <property type="entry name" value="Single hybrid motif"/>
    <property type="match status" value="1"/>
</dbReference>
<evidence type="ECO:0000259" key="17">
    <source>
        <dbReference type="PROSITE" id="PS50975"/>
    </source>
</evidence>
<keyword evidence="22" id="KW-1185">Reference proteome</keyword>
<dbReference type="InterPro" id="IPR005479">
    <property type="entry name" value="CPAse_ATP-bd"/>
</dbReference>
<evidence type="ECO:0000256" key="3">
    <source>
        <dbReference type="ARBA" id="ARBA00022516"/>
    </source>
</evidence>
<dbReference type="Gene3D" id="3.30.1490.20">
    <property type="entry name" value="ATP-grasp fold, A domain"/>
    <property type="match status" value="1"/>
</dbReference>
<dbReference type="PROSITE" id="PS50975">
    <property type="entry name" value="ATP_GRASP"/>
    <property type="match status" value="1"/>
</dbReference>
<dbReference type="SUPFAM" id="SSF52096">
    <property type="entry name" value="ClpP/crotonase"/>
    <property type="match status" value="2"/>
</dbReference>
<dbReference type="GO" id="GO:0006633">
    <property type="term" value="P:fatty acid biosynthetic process"/>
    <property type="evidence" value="ECO:0007669"/>
    <property type="project" value="UniProtKB-KW"/>
</dbReference>
<keyword evidence="3" id="KW-0444">Lipid biosynthesis</keyword>
<dbReference type="PANTHER" id="PTHR45728">
    <property type="entry name" value="ACETYL-COA CARBOXYLASE, ISOFORM A"/>
    <property type="match status" value="1"/>
</dbReference>
<dbReference type="Pfam" id="PF00289">
    <property type="entry name" value="Biotin_carb_N"/>
    <property type="match status" value="1"/>
</dbReference>
<feature type="domain" description="ATP-grasp" evidence="17">
    <location>
        <begin position="210"/>
        <end position="404"/>
    </location>
</feature>
<feature type="domain" description="CoA carboxyltransferase C-terminal" evidence="20">
    <location>
        <begin position="1919"/>
        <end position="2234"/>
    </location>
</feature>
<dbReference type="PANTHER" id="PTHR45728:SF3">
    <property type="entry name" value="ACETYL-COA CARBOXYLASE"/>
    <property type="match status" value="1"/>
</dbReference>
<dbReference type="Gene3D" id="3.30.470.20">
    <property type="entry name" value="ATP-grasp fold, B domain"/>
    <property type="match status" value="1"/>
</dbReference>
<keyword evidence="11" id="KW-0511">Multifunctional enzyme</keyword>
<dbReference type="InterPro" id="IPR011054">
    <property type="entry name" value="Rudment_hybrid_motif"/>
</dbReference>
<sequence>MPPNSKPNPATNLNLHRRFPDVTTYVSELGGSKGRVIEKVLIANNGVAAVKAIRSIRRWAYEVFGNERAIKFVVMATPEDLNSLALSLIAHTIHTSRAPNTPRANAEYIRMADVIIDVPGGSNNHNYANVTLIVELARLHGVHAVWAGWGHASEKPSLPNSLAKSDPPIKFIGPAGPPMHALGDKIGSTIIAQNAGVPCIAWNGSHVVAEYSVENGSLPEEAFNEACVGSASEASDAAERIGFPIMIKASEGGGGKGIRMVGSAEDVQNAYRQVCGEVPGSPIFIMKLSSNSRHLEVQLLADEYGDAIALNGRDCSVQRRHQKIIEEGPPVAASPEVWKKMEEAAVSLAKAVGYTNAGTVEYLYSEADEKFYFLELNPRLQVEHPVTEMITRVNLPAAQLQVAMGIPLYHIPEIRELYGKNRFEDDVSDGKSVIDFSKTERVPPYGHCIAVRITAENAEAGFKPTSGGIQELNFRSTPNVWGYFSMDSSGSIHEFADSQFGHLFASGIDREQARRNMALALKELSIRGDISTTIDYISKLIELDDFIGNNIDTGWLDGIIKAGFSAQSESSSANASATTGSGGLNNDTIVVIGATISAYDQCAADETTFQQLLERGQLPALSLLNMARDVELILEGIKYKMRCTRVGTNLFIVALASNPSKFVATSVRMLSDGGYLIDIEGNSHVAYQTSKADVASGMRLNTGGKNIAFSPDYDPSSLRTDVAGKLVKKLVPNGAHVKKGSPYAEIEVMKMFMPLKVEESGIITWANNEGAALGPGDLLATLELENPDNVSTATVFDGDMNVAGWGFRGTHYSATQNVQNQRPHVTLRKALDRLKGGIAGYAVSPGVLDQVMQDIETAVTDPTLPVYEIQEHLSVLNGRIDGALYDNLNKMINDFKASCDSGDKSNLKFPADQIKHLVAVQSSSIKDESERSAFAALITPLLDAADPYTKSRSASVPGAERILSGFLDILREWISVERCFCDGLSYADAVDQLRRANKDNVSRILDLCRSHSSLKYSASIILAIIDSISAAGKTDANAPYLGGKIASVVLGADGLEDTTPCLTDIATMRGNETYDSLSERCRAVLIEESLPSIEERMNKVQQAAETREEIRVQEVITENVVGSDILFPLLTKNRDASTQISILEVATRKQYSAYDLKEFTPMPDESALKFTYSTKRRASVFGSGAKLTSVTDLSKCLSNTKLSDMPSRSSSENSLQSLEAEGAVPSNVNRTSLMKIFNSMSDVNNDELNKLFTQFPQFNGDVPKCVTGPANSLSVFILQSEAGLNQNSIAEKFELLLSSHLEDLEKADIRRVSFLIPKEASGKNQYPLPSVFTYRETADFKEDHLYRDIEPEAAYHLDMLRMTKNFSVTCLGSHLSPTGQIYLYKATPKSSALAQDKKANKSPRLFTRAVSFVSDFSASNFERLLIEAFNAMESIKTAVPAGDNHLFLNVAGDSLNTVIDPVDVEQVVISILKRHTERATRLGLAEIETKATCIVAHDSHPISLRLVASNPTGFVPVVNTYVEAVDGSGNKRVFKSIGGTKANLACSGDSSWENMLVNAPYPLTRPFDAQRKAAVKSSDTLYCYDLPALFEAAVEKQWADASTTAAGSRPLMVMYTAELVVKNRFGGHHWTMQDYLDGNLELVETHRSAGKNDVGMVAWLMTLKTVEYPNGRQVVLIANDITHKAGSFGTREDVVFKLASEFAREKRIPRLYVAANSGARIGLAEGIKKIFKVAFKDPLNPEGGIDFLYVNKADYERFGVVQRDLIAVPATVNGQEVYKITDIIGSEPDLGVENLKGSGLIAGETSKAYDDIFTLTIVLGRTVGIGAYLVRLGQRTIQKTTNSPIILTGYQALNKLMGVDVYSTNDQLGGPAIMYHNGISHLTERDHLSAVISAVNWLSFVPSIRGTLLPVTDITGIDDIERPICFMPKAGVPYDPRFLLAGKEDEQGGWHGGFFDKGSFTETLAGWAKSVVVGRARLGGIPMGVIATENRTAEAIKPADPADLRASEAVIQEAGCVWFPNSAYKTAQAINDFRTEDLPIIIFANWRGFSGGQRDMFDEVLKYGSLIVDAFVKCEQPVFVYIPPHAEIRGGAWVVLDASINESVMEMYASTEHAKGGVLEANGAATVKYRTKDILATMHRLDEKLIALDKELEVRVCEIEREEISNKIKEREQALLPVYEQISVQFCELHDTPGRMKAVGVIERAVEWKSARNYFYWRLRRKLAEYDLRKKTIETAQVGRGTEVLTPVKASALIKSWFLETKGATEGLWNDDKAVLSWMAQQQEDLEMKIVALTRENVVQEVFQVMTAGGQTAAVGTAGIVEGITRAMSTMSMEEQSNLKELLKSSLGL</sequence>
<dbReference type="InterPro" id="IPR011762">
    <property type="entry name" value="COA_CT_N"/>
</dbReference>
<dbReference type="PROSITE" id="PS00866">
    <property type="entry name" value="CPSASE_1"/>
    <property type="match status" value="1"/>
</dbReference>
<dbReference type="Pfam" id="PF21385">
    <property type="entry name" value="ACCA_BT"/>
    <property type="match status" value="1"/>
</dbReference>
<evidence type="ECO:0000259" key="16">
    <source>
        <dbReference type="PROSITE" id="PS50968"/>
    </source>
</evidence>
<dbReference type="InterPro" id="IPR000089">
    <property type="entry name" value="Biotin_lipoyl"/>
</dbReference>
<evidence type="ECO:0000259" key="20">
    <source>
        <dbReference type="PROSITE" id="PS50989"/>
    </source>
</evidence>
<keyword evidence="8" id="KW-0443">Lipid metabolism</keyword>
<dbReference type="Gene3D" id="3.40.50.20">
    <property type="match status" value="1"/>
</dbReference>
<feature type="compositionally biased region" description="Low complexity" evidence="15">
    <location>
        <begin position="1207"/>
        <end position="1219"/>
    </location>
</feature>
<keyword evidence="10" id="KW-0092">Biotin</keyword>
<dbReference type="GO" id="GO:0003989">
    <property type="term" value="F:acetyl-CoA carboxylase activity"/>
    <property type="evidence" value="ECO:0007669"/>
    <property type="project" value="UniProtKB-EC"/>
</dbReference>
<evidence type="ECO:0000313" key="21">
    <source>
        <dbReference type="EMBL" id="KAL3774105.1"/>
    </source>
</evidence>
<dbReference type="InterPro" id="IPR011763">
    <property type="entry name" value="COA_CT_C"/>
</dbReference>
<dbReference type="Gene3D" id="3.90.226.10">
    <property type="entry name" value="2-enoyl-CoA Hydratase, Chain A, domain 1"/>
    <property type="match status" value="2"/>
</dbReference>
<dbReference type="InterPro" id="IPR011761">
    <property type="entry name" value="ATP-grasp"/>
</dbReference>
<organism evidence="21 22">
    <name type="scientific">Cyclotella atomus</name>
    <dbReference type="NCBI Taxonomy" id="382360"/>
    <lineage>
        <taxon>Eukaryota</taxon>
        <taxon>Sar</taxon>
        <taxon>Stramenopiles</taxon>
        <taxon>Ochrophyta</taxon>
        <taxon>Bacillariophyta</taxon>
        <taxon>Coscinodiscophyceae</taxon>
        <taxon>Thalassiosirophycidae</taxon>
        <taxon>Stephanodiscales</taxon>
        <taxon>Stephanodiscaceae</taxon>
        <taxon>Cyclotella</taxon>
    </lineage>
</organism>
<comment type="catalytic activity">
    <reaction evidence="12">
        <text>hydrogencarbonate + acetyl-CoA + ATP = malonyl-CoA + ADP + phosphate + H(+)</text>
        <dbReference type="Rhea" id="RHEA:11308"/>
        <dbReference type="ChEBI" id="CHEBI:15378"/>
        <dbReference type="ChEBI" id="CHEBI:17544"/>
        <dbReference type="ChEBI" id="CHEBI:30616"/>
        <dbReference type="ChEBI" id="CHEBI:43474"/>
        <dbReference type="ChEBI" id="CHEBI:57288"/>
        <dbReference type="ChEBI" id="CHEBI:57384"/>
        <dbReference type="ChEBI" id="CHEBI:456216"/>
        <dbReference type="EC" id="6.4.1.2"/>
    </reaction>
</comment>
<dbReference type="Proteomes" id="UP001530400">
    <property type="component" value="Unassembled WGS sequence"/>
</dbReference>
<dbReference type="PROSITE" id="PS50989">
    <property type="entry name" value="COA_CT_CTER"/>
    <property type="match status" value="1"/>
</dbReference>
<gene>
    <name evidence="21" type="ORF">ACHAWO_008501</name>
</gene>
<dbReference type="InterPro" id="IPR049074">
    <property type="entry name" value="ACCA_BT"/>
</dbReference>
<name>A0ABD3NL08_9STRA</name>
<evidence type="ECO:0000256" key="8">
    <source>
        <dbReference type="ARBA" id="ARBA00023098"/>
    </source>
</evidence>
<evidence type="ECO:0000256" key="12">
    <source>
        <dbReference type="ARBA" id="ARBA00048065"/>
    </source>
</evidence>
<dbReference type="Gene3D" id="2.40.460.10">
    <property type="entry name" value="Biotin dependent carboxylase carboxyltransferase"/>
    <property type="match status" value="1"/>
</dbReference>
<dbReference type="InterPro" id="IPR005482">
    <property type="entry name" value="Biotin_COase_C"/>
</dbReference>
<dbReference type="InterPro" id="IPR016185">
    <property type="entry name" value="PreATP-grasp_dom_sf"/>
</dbReference>
<evidence type="ECO:0000256" key="11">
    <source>
        <dbReference type="ARBA" id="ARBA00023268"/>
    </source>
</evidence>
<dbReference type="FunFam" id="2.40.50.100:FF:000005">
    <property type="entry name" value="Acetyl-CoA carboxylase 1"/>
    <property type="match status" value="1"/>
</dbReference>
<evidence type="ECO:0000256" key="9">
    <source>
        <dbReference type="ARBA" id="ARBA00023160"/>
    </source>
</evidence>
<dbReference type="PROSITE" id="PS50979">
    <property type="entry name" value="BC"/>
    <property type="match status" value="1"/>
</dbReference>
<dbReference type="InterPro" id="IPR011053">
    <property type="entry name" value="Single_hybrid_motif"/>
</dbReference>
<evidence type="ECO:0000256" key="7">
    <source>
        <dbReference type="ARBA" id="ARBA00022840"/>
    </source>
</evidence>
<evidence type="ECO:0000259" key="18">
    <source>
        <dbReference type="PROSITE" id="PS50979"/>
    </source>
</evidence>
<dbReference type="InterPro" id="IPR034733">
    <property type="entry name" value="AcCoA_carboxyl_beta"/>
</dbReference>
<dbReference type="GO" id="GO:0004075">
    <property type="term" value="F:biotin carboxylase activity"/>
    <property type="evidence" value="ECO:0007669"/>
    <property type="project" value="UniProtKB-EC"/>
</dbReference>
<dbReference type="Pfam" id="PF02786">
    <property type="entry name" value="CPSase_L_D2"/>
    <property type="match status" value="1"/>
</dbReference>
<evidence type="ECO:0000256" key="5">
    <source>
        <dbReference type="ARBA" id="ARBA00022741"/>
    </source>
</evidence>
<evidence type="ECO:0000256" key="4">
    <source>
        <dbReference type="ARBA" id="ARBA00022598"/>
    </source>
</evidence>
<comment type="caution">
    <text evidence="21">The sequence shown here is derived from an EMBL/GenBank/DDBJ whole genome shotgun (WGS) entry which is preliminary data.</text>
</comment>
<dbReference type="InterPro" id="IPR029045">
    <property type="entry name" value="ClpP/crotonase-like_dom_sf"/>
</dbReference>
<dbReference type="GO" id="GO:0005524">
    <property type="term" value="F:ATP binding"/>
    <property type="evidence" value="ECO:0007669"/>
    <property type="project" value="UniProtKB-UniRule"/>
</dbReference>
<keyword evidence="7 14" id="KW-0067">ATP-binding</keyword>
<evidence type="ECO:0008006" key="23">
    <source>
        <dbReference type="Google" id="ProtNLM"/>
    </source>
</evidence>
<dbReference type="CDD" id="cd06850">
    <property type="entry name" value="biotinyl_domain"/>
    <property type="match status" value="1"/>
</dbReference>
<dbReference type="Pfam" id="PF02785">
    <property type="entry name" value="Biotin_carb_C"/>
    <property type="match status" value="1"/>
</dbReference>
<dbReference type="InterPro" id="IPR011764">
    <property type="entry name" value="Biotin_carboxylation_dom"/>
</dbReference>
<evidence type="ECO:0000256" key="2">
    <source>
        <dbReference type="ARBA" id="ARBA00004956"/>
    </source>
</evidence>
<dbReference type="SUPFAM" id="SSF51246">
    <property type="entry name" value="Rudiment single hybrid motif"/>
    <property type="match status" value="1"/>
</dbReference>
<dbReference type="SUPFAM" id="SSF52440">
    <property type="entry name" value="PreATP-grasp domain"/>
    <property type="match status" value="1"/>
</dbReference>
<evidence type="ECO:0000256" key="13">
    <source>
        <dbReference type="ARBA" id="ARBA00048600"/>
    </source>
</evidence>
<evidence type="ECO:0000256" key="14">
    <source>
        <dbReference type="PROSITE-ProRule" id="PRU00409"/>
    </source>
</evidence>
<dbReference type="EMBL" id="JALLPJ020001210">
    <property type="protein sequence ID" value="KAL3774105.1"/>
    <property type="molecule type" value="Genomic_DNA"/>
</dbReference>
<dbReference type="InterPro" id="IPR049076">
    <property type="entry name" value="ACCA"/>
</dbReference>
<feature type="domain" description="Lipoyl-binding" evidence="16">
    <location>
        <begin position="709"/>
        <end position="783"/>
    </location>
</feature>
<evidence type="ECO:0000256" key="1">
    <source>
        <dbReference type="ARBA" id="ARBA00001953"/>
    </source>
</evidence>
<dbReference type="PROSITE" id="PS50968">
    <property type="entry name" value="BIOTINYL_LIPOYL"/>
    <property type="match status" value="1"/>
</dbReference>
<reference evidence="21 22" key="1">
    <citation type="submission" date="2024-10" db="EMBL/GenBank/DDBJ databases">
        <title>Updated reference genomes for cyclostephanoid diatoms.</title>
        <authorList>
            <person name="Roberts W.R."/>
            <person name="Alverson A.J."/>
        </authorList>
    </citation>
    <scope>NUCLEOTIDE SEQUENCE [LARGE SCALE GENOMIC DNA]</scope>
    <source>
        <strain evidence="21 22">AJA010-31</strain>
    </source>
</reference>
<feature type="region of interest" description="Disordered" evidence="15">
    <location>
        <begin position="1201"/>
        <end position="1222"/>
    </location>
</feature>
<dbReference type="FunFam" id="3.30.1490.20:FF:000003">
    <property type="entry name" value="acetyl-CoA carboxylase isoform X1"/>
    <property type="match status" value="1"/>
</dbReference>
<comment type="catalytic activity">
    <reaction evidence="13">
        <text>N(6)-biotinyl-L-lysyl-[protein] + hydrogencarbonate + ATP = N(6)-carboxybiotinyl-L-lysyl-[protein] + ADP + phosphate + H(+)</text>
        <dbReference type="Rhea" id="RHEA:13501"/>
        <dbReference type="Rhea" id="RHEA-COMP:10505"/>
        <dbReference type="Rhea" id="RHEA-COMP:10506"/>
        <dbReference type="ChEBI" id="CHEBI:15378"/>
        <dbReference type="ChEBI" id="CHEBI:17544"/>
        <dbReference type="ChEBI" id="CHEBI:30616"/>
        <dbReference type="ChEBI" id="CHEBI:43474"/>
        <dbReference type="ChEBI" id="CHEBI:83144"/>
        <dbReference type="ChEBI" id="CHEBI:83145"/>
        <dbReference type="ChEBI" id="CHEBI:456216"/>
        <dbReference type="EC" id="6.3.4.14"/>
    </reaction>
</comment>
<evidence type="ECO:0000259" key="19">
    <source>
        <dbReference type="PROSITE" id="PS50980"/>
    </source>
</evidence>
<dbReference type="PROSITE" id="PS50980">
    <property type="entry name" value="COA_CT_NTER"/>
    <property type="match status" value="1"/>
</dbReference>
<keyword evidence="5 14" id="KW-0547">Nucleotide-binding</keyword>
<dbReference type="SMART" id="SM00878">
    <property type="entry name" value="Biotin_carb_C"/>
    <property type="match status" value="1"/>
</dbReference>
<comment type="pathway">
    <text evidence="2">Lipid metabolism; malonyl-CoA biosynthesis; malonyl-CoA from acetyl-CoA: step 1/1.</text>
</comment>
<feature type="domain" description="CoA carboxyltransferase N-terminal" evidence="19">
    <location>
        <begin position="1560"/>
        <end position="1913"/>
    </location>
</feature>
<evidence type="ECO:0000313" key="22">
    <source>
        <dbReference type="Proteomes" id="UP001530400"/>
    </source>
</evidence>
<keyword evidence="6" id="KW-0276">Fatty acid metabolism</keyword>